<keyword evidence="1" id="KW-0687">Ribonucleoprotein</keyword>
<protein>
    <submittedName>
        <fullName evidence="1">50S ribosomal protein L20</fullName>
    </submittedName>
</protein>
<accession>A0A5A7P1F6</accession>
<comment type="caution">
    <text evidence="1">The sequence shown here is derived from an EMBL/GenBank/DDBJ whole genome shotgun (WGS) entry which is preliminary data.</text>
</comment>
<gene>
    <name evidence="1" type="ORF">STAS_02011</name>
</gene>
<evidence type="ECO:0000313" key="2">
    <source>
        <dbReference type="Proteomes" id="UP000325081"/>
    </source>
</evidence>
<dbReference type="GO" id="GO:0005840">
    <property type="term" value="C:ribosome"/>
    <property type="evidence" value="ECO:0007669"/>
    <property type="project" value="UniProtKB-KW"/>
</dbReference>
<reference evidence="2" key="1">
    <citation type="journal article" date="2019" name="Curr. Biol.">
        <title>Genome Sequence of Striga asiatica Provides Insight into the Evolution of Plant Parasitism.</title>
        <authorList>
            <person name="Yoshida S."/>
            <person name="Kim S."/>
            <person name="Wafula E.K."/>
            <person name="Tanskanen J."/>
            <person name="Kim Y.M."/>
            <person name="Honaas L."/>
            <person name="Yang Z."/>
            <person name="Spallek T."/>
            <person name="Conn C.E."/>
            <person name="Ichihashi Y."/>
            <person name="Cheong K."/>
            <person name="Cui S."/>
            <person name="Der J.P."/>
            <person name="Gundlach H."/>
            <person name="Jiao Y."/>
            <person name="Hori C."/>
            <person name="Ishida J.K."/>
            <person name="Kasahara H."/>
            <person name="Kiba T."/>
            <person name="Kim M.S."/>
            <person name="Koo N."/>
            <person name="Laohavisit A."/>
            <person name="Lee Y.H."/>
            <person name="Lumba S."/>
            <person name="McCourt P."/>
            <person name="Mortimer J.C."/>
            <person name="Mutuku J.M."/>
            <person name="Nomura T."/>
            <person name="Sasaki-Sekimoto Y."/>
            <person name="Seto Y."/>
            <person name="Wang Y."/>
            <person name="Wakatake T."/>
            <person name="Sakakibara H."/>
            <person name="Demura T."/>
            <person name="Yamaguchi S."/>
            <person name="Yoneyama K."/>
            <person name="Manabe R.I."/>
            <person name="Nelson D.C."/>
            <person name="Schulman A.H."/>
            <person name="Timko M.P."/>
            <person name="dePamphilis C.W."/>
            <person name="Choi D."/>
            <person name="Shirasu K."/>
        </authorList>
    </citation>
    <scope>NUCLEOTIDE SEQUENCE [LARGE SCALE GENOMIC DNA]</scope>
    <source>
        <strain evidence="2">cv. UVA1</strain>
    </source>
</reference>
<keyword evidence="2" id="KW-1185">Reference proteome</keyword>
<sequence>MTKSLIIRKPFSSTFALFTSIYSVLKDQGVVQTFCNLFHHLYPLSRMKPLLPQVVVKNGRITKIWSDPWIPDAVAGFPQKTERGVREVYWVSELIDDDGRHWNREK</sequence>
<dbReference type="EMBL" id="BKCP01001113">
    <property type="protein sequence ID" value="GER26361.1"/>
    <property type="molecule type" value="Genomic_DNA"/>
</dbReference>
<dbReference type="AlphaFoldDB" id="A0A5A7P1F6"/>
<organism evidence="1 2">
    <name type="scientific">Striga asiatica</name>
    <name type="common">Asiatic witchweed</name>
    <name type="synonym">Buchnera asiatica</name>
    <dbReference type="NCBI Taxonomy" id="4170"/>
    <lineage>
        <taxon>Eukaryota</taxon>
        <taxon>Viridiplantae</taxon>
        <taxon>Streptophyta</taxon>
        <taxon>Embryophyta</taxon>
        <taxon>Tracheophyta</taxon>
        <taxon>Spermatophyta</taxon>
        <taxon>Magnoliopsida</taxon>
        <taxon>eudicotyledons</taxon>
        <taxon>Gunneridae</taxon>
        <taxon>Pentapetalae</taxon>
        <taxon>asterids</taxon>
        <taxon>lamiids</taxon>
        <taxon>Lamiales</taxon>
        <taxon>Orobanchaceae</taxon>
        <taxon>Buchnereae</taxon>
        <taxon>Striga</taxon>
    </lineage>
</organism>
<keyword evidence="1" id="KW-0689">Ribosomal protein</keyword>
<dbReference type="Proteomes" id="UP000325081">
    <property type="component" value="Unassembled WGS sequence"/>
</dbReference>
<feature type="non-terminal residue" evidence="1">
    <location>
        <position position="106"/>
    </location>
</feature>
<evidence type="ECO:0000313" key="1">
    <source>
        <dbReference type="EMBL" id="GER26361.1"/>
    </source>
</evidence>
<proteinExistence type="predicted"/>
<name>A0A5A7P1F6_STRAF</name>